<dbReference type="GO" id="GO:0016627">
    <property type="term" value="F:oxidoreductase activity, acting on the CH-CH group of donors"/>
    <property type="evidence" value="ECO:0007669"/>
    <property type="project" value="InterPro"/>
</dbReference>
<dbReference type="EMBL" id="PVNP01000170">
    <property type="protein sequence ID" value="PRO72710.1"/>
    <property type="molecule type" value="Genomic_DNA"/>
</dbReference>
<organism evidence="3 4">
    <name type="scientific">Alteromonas alba</name>
    <dbReference type="NCBI Taxonomy" id="2079529"/>
    <lineage>
        <taxon>Bacteria</taxon>
        <taxon>Pseudomonadati</taxon>
        <taxon>Pseudomonadota</taxon>
        <taxon>Gammaproteobacteria</taxon>
        <taxon>Alteromonadales</taxon>
        <taxon>Alteromonadaceae</taxon>
        <taxon>Alteromonas/Salinimonas group</taxon>
        <taxon>Alteromonas</taxon>
    </lineage>
</organism>
<dbReference type="SUPFAM" id="SSF56645">
    <property type="entry name" value="Acyl-CoA dehydrogenase NM domain-like"/>
    <property type="match status" value="1"/>
</dbReference>
<dbReference type="Proteomes" id="UP000238949">
    <property type="component" value="Unassembled WGS sequence"/>
</dbReference>
<feature type="domain" description="Acyl-CoA dehydrogenase C-terminal" evidence="2">
    <location>
        <begin position="249"/>
        <end position="329"/>
    </location>
</feature>
<dbReference type="Pfam" id="PF08028">
    <property type="entry name" value="Acyl-CoA_dh_2"/>
    <property type="match status" value="1"/>
</dbReference>
<evidence type="ECO:0000259" key="2">
    <source>
        <dbReference type="Pfam" id="PF08028"/>
    </source>
</evidence>
<dbReference type="AlphaFoldDB" id="A0A2S9V8C8"/>
<dbReference type="InterPro" id="IPR013107">
    <property type="entry name" value="Acyl-CoA_DH_C"/>
</dbReference>
<dbReference type="GO" id="GO:0050660">
    <property type="term" value="F:flavin adenine dinucleotide binding"/>
    <property type="evidence" value="ECO:0007669"/>
    <property type="project" value="InterPro"/>
</dbReference>
<comment type="caution">
    <text evidence="3">The sequence shown here is derived from an EMBL/GenBank/DDBJ whole genome shotgun (WGS) entry which is preliminary data.</text>
</comment>
<dbReference type="Gene3D" id="2.40.110.10">
    <property type="entry name" value="Butyryl-CoA Dehydrogenase, subunit A, domain 2"/>
    <property type="match status" value="1"/>
</dbReference>
<keyword evidence="1" id="KW-0560">Oxidoreductase</keyword>
<dbReference type="OrthoDB" id="7316074at2"/>
<dbReference type="InterPro" id="IPR046373">
    <property type="entry name" value="Acyl-CoA_Oxase/DH_mid-dom_sf"/>
</dbReference>
<reference evidence="4" key="1">
    <citation type="journal article" date="2020" name="Int. J. Syst. Evol. Microbiol.">
        <title>Alteromonas alba sp. nov., a marine bacterium isolated from the seawater of the West Pacific Ocean.</title>
        <authorList>
            <person name="Sun C."/>
            <person name="Wu Y.-H."/>
            <person name="Xamxidin M."/>
            <person name="Cheng H."/>
            <person name="Xu X.-W."/>
        </authorList>
    </citation>
    <scope>NUCLEOTIDE SEQUENCE [LARGE SCALE GENOMIC DNA]</scope>
    <source>
        <strain evidence="4">190</strain>
    </source>
</reference>
<accession>A0A2S9V8C8</accession>
<proteinExistence type="predicted"/>
<protein>
    <submittedName>
        <fullName evidence="3">Acyl-CoA dehydrogenase</fullName>
    </submittedName>
</protein>
<gene>
    <name evidence="3" type="ORF">C6Y40_15295</name>
</gene>
<dbReference type="InterPro" id="IPR009100">
    <property type="entry name" value="AcylCoA_DH/oxidase_NM_dom_sf"/>
</dbReference>
<dbReference type="InterPro" id="IPR037069">
    <property type="entry name" value="AcylCoA_DH/ox_N_sf"/>
</dbReference>
<dbReference type="Gene3D" id="1.10.540.10">
    <property type="entry name" value="Acyl-CoA dehydrogenase/oxidase, N-terminal domain"/>
    <property type="match status" value="1"/>
</dbReference>
<dbReference type="RefSeq" id="WP_105935323.1">
    <property type="nucleotide sequence ID" value="NZ_PVNP01000170.1"/>
</dbReference>
<keyword evidence="4" id="KW-1185">Reference proteome</keyword>
<name>A0A2S9V8C8_9ALTE</name>
<dbReference type="Gene3D" id="1.20.140.10">
    <property type="entry name" value="Butyryl-CoA Dehydrogenase, subunit A, domain 3"/>
    <property type="match status" value="1"/>
</dbReference>
<evidence type="ECO:0000313" key="4">
    <source>
        <dbReference type="Proteomes" id="UP000238949"/>
    </source>
</evidence>
<evidence type="ECO:0000256" key="1">
    <source>
        <dbReference type="ARBA" id="ARBA00023002"/>
    </source>
</evidence>
<evidence type="ECO:0000313" key="3">
    <source>
        <dbReference type="EMBL" id="PRO72710.1"/>
    </source>
</evidence>
<sequence>MPLSALPEIVEDRQLSVTTLNWIDDHNLWNLWVPRDFGGLEAELLDGLRTLQSLARTDGSLGWTVTLCAGANYFIGNLKPEFAAELFIGNRVILGGSGGLFGDACKTASGYRLNGQWRYATGAPYLTHFTLNARLLDNGKVLNDQQGEPKFSSFVVPAEQVDVTYDWQTMGLVATATHSFTVQDVDVTERQGFHYETVFLPQAIYQLNFSVFADLTLWVNYIGMAEHFLALSSDFVSSSHLRPLQETLTHANQMVETLATECLQVVSEKVTFTELLVTKVHREASMSVAHISQAITAIYPYTGIKGASQNSAINRVFRDYFTATQHHIFTA</sequence>